<name>A0ABS9Z443_9HYPH</name>
<protein>
    <submittedName>
        <fullName evidence="2">Outer membrane beta-barrel protein</fullName>
    </submittedName>
</protein>
<evidence type="ECO:0000313" key="2">
    <source>
        <dbReference type="EMBL" id="MCI4681412.1"/>
    </source>
</evidence>
<dbReference type="InterPro" id="IPR005618">
    <property type="entry name" value="OMPW"/>
</dbReference>
<dbReference type="Proteomes" id="UP001139104">
    <property type="component" value="Unassembled WGS sequence"/>
</dbReference>
<accession>A0ABS9Z443</accession>
<dbReference type="Pfam" id="PF03922">
    <property type="entry name" value="OmpW"/>
    <property type="match status" value="1"/>
</dbReference>
<dbReference type="EMBL" id="JAIVFP010000001">
    <property type="protein sequence ID" value="MCI4681412.1"/>
    <property type="molecule type" value="Genomic_DNA"/>
</dbReference>
<comment type="similarity">
    <text evidence="1">Belongs to the OmpW/AlkL family.</text>
</comment>
<dbReference type="InterPro" id="IPR011250">
    <property type="entry name" value="OMP/PagP_B-barrel"/>
</dbReference>
<dbReference type="SUPFAM" id="SSF56925">
    <property type="entry name" value="OMPA-like"/>
    <property type="match status" value="1"/>
</dbReference>
<evidence type="ECO:0000313" key="3">
    <source>
        <dbReference type="Proteomes" id="UP001139104"/>
    </source>
</evidence>
<dbReference type="RefSeq" id="WP_243065482.1">
    <property type="nucleotide sequence ID" value="NZ_JAIVFK010000011.1"/>
</dbReference>
<evidence type="ECO:0000256" key="1">
    <source>
        <dbReference type="ARBA" id="ARBA00009330"/>
    </source>
</evidence>
<organism evidence="2 3">
    <name type="scientific">Candidatus Rhodoblastus alkanivorans</name>
    <dbReference type="NCBI Taxonomy" id="2954117"/>
    <lineage>
        <taxon>Bacteria</taxon>
        <taxon>Pseudomonadati</taxon>
        <taxon>Pseudomonadota</taxon>
        <taxon>Alphaproteobacteria</taxon>
        <taxon>Hyphomicrobiales</taxon>
        <taxon>Rhodoblastaceae</taxon>
        <taxon>Rhodoblastus</taxon>
    </lineage>
</organism>
<sequence length="122" mass="13398">MPPTLTLQYHFALGQLDPYVGVGANYTWFLWTNSPLTRALGYGDAVNIKSAPGLAFQAGVDYYLTKHWVLNADAKYLVLNTDANTPFGQNTVHINANTWLVGLGIGYRFGLPMMSAPVVAKY</sequence>
<dbReference type="PANTHER" id="PTHR36920">
    <property type="match status" value="1"/>
</dbReference>
<dbReference type="Gene3D" id="2.40.160.20">
    <property type="match status" value="1"/>
</dbReference>
<comment type="caution">
    <text evidence="2">The sequence shown here is derived from an EMBL/GenBank/DDBJ whole genome shotgun (WGS) entry which is preliminary data.</text>
</comment>
<keyword evidence="3" id="KW-1185">Reference proteome</keyword>
<gene>
    <name evidence="2" type="ORF">K2U94_01270</name>
</gene>
<dbReference type="PANTHER" id="PTHR36920:SF1">
    <property type="entry name" value="OUTER MEMBRANE PROTEIN W"/>
    <property type="match status" value="1"/>
</dbReference>
<proteinExistence type="inferred from homology"/>
<reference evidence="2" key="1">
    <citation type="journal article" date="2022" name="ISME J.">
        <title>Identification of active gaseous-alkane degraders at natural gas seeps.</title>
        <authorList>
            <person name="Farhan Ul Haque M."/>
            <person name="Hernandez M."/>
            <person name="Crombie A.T."/>
            <person name="Murrell J.C."/>
        </authorList>
    </citation>
    <scope>NUCLEOTIDE SEQUENCE</scope>
    <source>
        <strain evidence="2">PC2</strain>
    </source>
</reference>